<dbReference type="EMBL" id="QGKX02001521">
    <property type="protein sequence ID" value="KAF3513907.1"/>
    <property type="molecule type" value="Genomic_DNA"/>
</dbReference>
<feature type="region of interest" description="Disordered" evidence="1">
    <location>
        <begin position="1"/>
        <end position="56"/>
    </location>
</feature>
<sequence>MSLFEQEECASQLTVSSRTDEPQSEGQSMESDQYEDQNVRNNATEVQSTDRAGQTNRAVYQIDPLTSGLELQHNPRTDGRINRTEAAFPVLFAKLRPSVKLELNLVEWNPNPTEASPS</sequence>
<proteinExistence type="predicted"/>
<dbReference type="AlphaFoldDB" id="A0A8S9PLU7"/>
<name>A0A8S9PLU7_BRACR</name>
<evidence type="ECO:0000313" key="3">
    <source>
        <dbReference type="Proteomes" id="UP000712600"/>
    </source>
</evidence>
<protein>
    <submittedName>
        <fullName evidence="2">Uncharacterized protein</fullName>
    </submittedName>
</protein>
<feature type="compositionally biased region" description="Polar residues" evidence="1">
    <location>
        <begin position="39"/>
        <end position="56"/>
    </location>
</feature>
<comment type="caution">
    <text evidence="2">The sequence shown here is derived from an EMBL/GenBank/DDBJ whole genome shotgun (WGS) entry which is preliminary data.</text>
</comment>
<organism evidence="2 3">
    <name type="scientific">Brassica cretica</name>
    <name type="common">Mustard</name>
    <dbReference type="NCBI Taxonomy" id="69181"/>
    <lineage>
        <taxon>Eukaryota</taxon>
        <taxon>Viridiplantae</taxon>
        <taxon>Streptophyta</taxon>
        <taxon>Embryophyta</taxon>
        <taxon>Tracheophyta</taxon>
        <taxon>Spermatophyta</taxon>
        <taxon>Magnoliopsida</taxon>
        <taxon>eudicotyledons</taxon>
        <taxon>Gunneridae</taxon>
        <taxon>Pentapetalae</taxon>
        <taxon>rosids</taxon>
        <taxon>malvids</taxon>
        <taxon>Brassicales</taxon>
        <taxon>Brassicaceae</taxon>
        <taxon>Brassiceae</taxon>
        <taxon>Brassica</taxon>
    </lineage>
</organism>
<dbReference type="Proteomes" id="UP000712600">
    <property type="component" value="Unassembled WGS sequence"/>
</dbReference>
<evidence type="ECO:0000256" key="1">
    <source>
        <dbReference type="SAM" id="MobiDB-lite"/>
    </source>
</evidence>
<accession>A0A8S9PLU7</accession>
<evidence type="ECO:0000313" key="2">
    <source>
        <dbReference type="EMBL" id="KAF3513907.1"/>
    </source>
</evidence>
<gene>
    <name evidence="2" type="ORF">F2Q69_00006853</name>
</gene>
<reference evidence="2" key="1">
    <citation type="submission" date="2019-12" db="EMBL/GenBank/DDBJ databases">
        <title>Genome sequencing and annotation of Brassica cretica.</title>
        <authorList>
            <person name="Studholme D.J."/>
            <person name="Sarris P."/>
        </authorList>
    </citation>
    <scope>NUCLEOTIDE SEQUENCE</scope>
    <source>
        <strain evidence="2">PFS-109/04</strain>
        <tissue evidence="2">Leaf</tissue>
    </source>
</reference>